<sequence>MESMIIPYKKRILKATTLLLICTFILILDMFFKEPLQAFEVQALISIQNGMGINGHIIESIPFFLLANIQEQYVFLLITMHVLSTIYFLHDRFIAIKCMFILYFGWYFLMLLQMIYNLPQPFWVDSDIDTYFCDQKYGGPGDSIYLPALFIFTLLYYNQCQLKAYIIASVSILFYCFAVYISAQVFLMDLVLGFVYFMLFYAFVINYDKKITTFIKSKDNDKLFGMKVLGVVSFLFIIALIYYTLKDYNDNIDWITNYFTCYMRQFTVGDYQHYRFNTILGLEPTFCQITILICLVVMGFIQLPKNKANQKQFIIIQLAFIPGWLIMFLQGFVTEIDILHRMGLSQLIIESFIFGLMHWWIFGFIGRKATNSIVTDEYMLLE</sequence>
<proteinExistence type="predicted"/>
<organism evidence="2 3">
    <name type="scientific">Paramecium primaurelia</name>
    <dbReference type="NCBI Taxonomy" id="5886"/>
    <lineage>
        <taxon>Eukaryota</taxon>
        <taxon>Sar</taxon>
        <taxon>Alveolata</taxon>
        <taxon>Ciliophora</taxon>
        <taxon>Intramacronucleata</taxon>
        <taxon>Oligohymenophorea</taxon>
        <taxon>Peniculida</taxon>
        <taxon>Parameciidae</taxon>
        <taxon>Paramecium</taxon>
    </lineage>
</organism>
<protein>
    <recommendedName>
        <fullName evidence="4">Transmembrane protein</fullName>
    </recommendedName>
</protein>
<evidence type="ECO:0000256" key="1">
    <source>
        <dbReference type="SAM" id="Phobius"/>
    </source>
</evidence>
<keyword evidence="3" id="KW-1185">Reference proteome</keyword>
<keyword evidence="1" id="KW-0812">Transmembrane</keyword>
<keyword evidence="1" id="KW-0472">Membrane</keyword>
<feature type="transmembrane region" description="Helical" evidence="1">
    <location>
        <begin position="139"/>
        <end position="157"/>
    </location>
</feature>
<name>A0A8S1JWE1_PARPR</name>
<feature type="transmembrane region" description="Helical" evidence="1">
    <location>
        <begin position="187"/>
        <end position="207"/>
    </location>
</feature>
<feature type="transmembrane region" description="Helical" evidence="1">
    <location>
        <begin position="101"/>
        <end position="119"/>
    </location>
</feature>
<dbReference type="OMA" id="QITILIC"/>
<feature type="transmembrane region" description="Helical" evidence="1">
    <location>
        <begin position="72"/>
        <end position="89"/>
    </location>
</feature>
<feature type="transmembrane region" description="Helical" evidence="1">
    <location>
        <begin position="228"/>
        <end position="245"/>
    </location>
</feature>
<feature type="transmembrane region" description="Helical" evidence="1">
    <location>
        <begin position="12"/>
        <end position="32"/>
    </location>
</feature>
<comment type="caution">
    <text evidence="2">The sequence shown here is derived from an EMBL/GenBank/DDBJ whole genome shotgun (WGS) entry which is preliminary data.</text>
</comment>
<feature type="transmembrane region" description="Helical" evidence="1">
    <location>
        <begin position="313"/>
        <end position="332"/>
    </location>
</feature>
<feature type="transmembrane region" description="Helical" evidence="1">
    <location>
        <begin position="164"/>
        <end position="181"/>
    </location>
</feature>
<evidence type="ECO:0008006" key="4">
    <source>
        <dbReference type="Google" id="ProtNLM"/>
    </source>
</evidence>
<evidence type="ECO:0000313" key="3">
    <source>
        <dbReference type="Proteomes" id="UP000688137"/>
    </source>
</evidence>
<accession>A0A8S1JWE1</accession>
<reference evidence="2" key="1">
    <citation type="submission" date="2021-01" db="EMBL/GenBank/DDBJ databases">
        <authorList>
            <consortium name="Genoscope - CEA"/>
            <person name="William W."/>
        </authorList>
    </citation>
    <scope>NUCLEOTIDE SEQUENCE</scope>
</reference>
<dbReference type="Proteomes" id="UP000688137">
    <property type="component" value="Unassembled WGS sequence"/>
</dbReference>
<dbReference type="AlphaFoldDB" id="A0A8S1JWE1"/>
<dbReference type="EMBL" id="CAJJDM010000008">
    <property type="protein sequence ID" value="CAD8046962.1"/>
    <property type="molecule type" value="Genomic_DNA"/>
</dbReference>
<feature type="transmembrane region" description="Helical" evidence="1">
    <location>
        <begin position="279"/>
        <end position="301"/>
    </location>
</feature>
<feature type="transmembrane region" description="Helical" evidence="1">
    <location>
        <begin position="344"/>
        <end position="365"/>
    </location>
</feature>
<gene>
    <name evidence="2" type="ORF">PPRIM_AZ9-3.1.T0110189</name>
</gene>
<evidence type="ECO:0000313" key="2">
    <source>
        <dbReference type="EMBL" id="CAD8046962.1"/>
    </source>
</evidence>
<keyword evidence="1" id="KW-1133">Transmembrane helix</keyword>